<evidence type="ECO:0000256" key="4">
    <source>
        <dbReference type="SAM" id="Coils"/>
    </source>
</evidence>
<dbReference type="PANTHER" id="PTHR10903:SF170">
    <property type="entry name" value="GTPASE IMAP FAMILY MEMBER 7"/>
    <property type="match status" value="1"/>
</dbReference>
<comment type="similarity">
    <text evidence="1">Belongs to the TRAFAC class TrmE-Era-EngA-EngB-Septin-like GTPase superfamily. AIG1/Toc34/Toc159-like paraseptin GTPase family. IAN subfamily.</text>
</comment>
<proteinExistence type="inferred from homology"/>
<reference evidence="8" key="1">
    <citation type="submission" date="2025-08" db="UniProtKB">
        <authorList>
            <consortium name="RefSeq"/>
        </authorList>
    </citation>
    <scope>IDENTIFICATION</scope>
</reference>
<feature type="domain" description="AIG1-type G" evidence="6">
    <location>
        <begin position="293"/>
        <end position="496"/>
    </location>
</feature>
<dbReference type="InterPro" id="IPR045058">
    <property type="entry name" value="GIMA/IAN/Toc"/>
</dbReference>
<dbReference type="GO" id="GO:0005525">
    <property type="term" value="F:GTP binding"/>
    <property type="evidence" value="ECO:0007669"/>
    <property type="project" value="UniProtKB-KW"/>
</dbReference>
<evidence type="ECO:0000259" key="6">
    <source>
        <dbReference type="PROSITE" id="PS51720"/>
    </source>
</evidence>
<dbReference type="FunFam" id="3.40.50.300:FF:000366">
    <property type="entry name" value="GTPase, IMAP family member 2"/>
    <property type="match status" value="2"/>
</dbReference>
<evidence type="ECO:0000256" key="1">
    <source>
        <dbReference type="ARBA" id="ARBA00008535"/>
    </source>
</evidence>
<sequence>MASLTLPPVEAPVTSDTKCRMAGLAASCTHASTLLILYDFAALNSTVSKAGEGLNLLLLGKSGVGKSSCGNTILGSEVFQTRPPSSSDPVTLKPQIAHGVVGSTNVVVIDTPDLFDSQLTYRELQKQMGSIVAQTSPGPCVFLLVLPPVDVGHNLEEMLAPIRKTFGEKAAESTIALITHSDQREGAVENVPEAVRQKMFYITKNQDSKQVRHLLSKIESLLEKNECFYLSQTLNTAPAVRAKPRTKFLHEMAEHRGQRQESEERQEPETAETPLRFTTKLNKWLEREQKQTVDCVRLVLIGKTGVGKSATGNTILGKKEFKSSPLMVSVTTKCKRKTAVIGSKMVQVIDTPGLFDTTVSNEKIRDEIGKCITMSSPGPHVFLLLVSVGRFTQEEIEAVKMIQEIFGEYSKAYTMVGFTRGELLREEGIGIKKYIEKSPAVLQELIEDCSGRYHVFCNKDKDTQAQQVMSLLEKIDRMIQQNGRSFYTTAMFEETEERIKAREMRLLQQKLEELEQANKNEDVSFLVSEISKIKVTLEKKLRNLRGEAVKERDEDMKRLEEIRANLEKNHEKKIKEIDGEVFTELARSRDSIRKQAEKAEAKAMAKSLQHNQQKCTYLKSCLQKNNYAFSYILVDCVRLVLIGKTGVGKSATGNTILGKKEFKACVSMMSVTAHCKRKCAVVGSKMVQVIDTPGLFDTTVSNEKIREEIGKCITMSSPGPHVFLLMLSVGRFTQEERETVKMIQDIFGRYSKAYTIVGFTRGDDLMEDGIDIKKHIERSPPALQELIEDCSGRYHVFCNRDKDTQPQQVRSLLEKIDRMIRQNGGSFYTTAMFEETEERIRAREMRLLQQKLEELEQANTNEDVSFLVSEISKIKLALEKKLRNLRGEAVKERDEDMKRLEELRVDLEKNHEKKIKEIDSEVFTELARCRAGIRRRAEKAEAKAMAMREYNQQKCTIS</sequence>
<evidence type="ECO:0000313" key="7">
    <source>
        <dbReference type="Proteomes" id="UP000515152"/>
    </source>
</evidence>
<dbReference type="RefSeq" id="XP_042561315.1">
    <property type="nucleotide sequence ID" value="XM_042705381.1"/>
</dbReference>
<keyword evidence="2" id="KW-0547">Nucleotide-binding</keyword>
<evidence type="ECO:0000256" key="2">
    <source>
        <dbReference type="ARBA" id="ARBA00022741"/>
    </source>
</evidence>
<feature type="coiled-coil region" evidence="4">
    <location>
        <begin position="497"/>
        <end position="602"/>
    </location>
</feature>
<keyword evidence="4" id="KW-0175">Coiled coil</keyword>
<keyword evidence="7" id="KW-1185">Reference proteome</keyword>
<dbReference type="CDD" id="cd01852">
    <property type="entry name" value="AIG1"/>
    <property type="match status" value="2"/>
</dbReference>
<dbReference type="AlphaFoldDB" id="A0A8M1KFL7"/>
<keyword evidence="3" id="KW-0342">GTP-binding</keyword>
<feature type="domain" description="AIG1-type G" evidence="6">
    <location>
        <begin position="51"/>
        <end position="274"/>
    </location>
</feature>
<name>A0A8M1KFL7_CLUHA</name>
<evidence type="ECO:0000256" key="5">
    <source>
        <dbReference type="SAM" id="MobiDB-lite"/>
    </source>
</evidence>
<dbReference type="PROSITE" id="PS51720">
    <property type="entry name" value="G_AIG1"/>
    <property type="match status" value="3"/>
</dbReference>
<dbReference type="PANTHER" id="PTHR10903">
    <property type="entry name" value="GTPASE, IMAP FAMILY MEMBER-RELATED"/>
    <property type="match status" value="1"/>
</dbReference>
<feature type="coiled-coil region" evidence="4">
    <location>
        <begin position="838"/>
        <end position="917"/>
    </location>
</feature>
<dbReference type="KEGG" id="char:105901079"/>
<feature type="region of interest" description="Disordered" evidence="5">
    <location>
        <begin position="252"/>
        <end position="272"/>
    </location>
</feature>
<evidence type="ECO:0000313" key="8">
    <source>
        <dbReference type="RefSeq" id="XP_042561315.1"/>
    </source>
</evidence>
<dbReference type="OrthoDB" id="8954335at2759"/>
<dbReference type="InterPro" id="IPR006703">
    <property type="entry name" value="G_AIG1"/>
</dbReference>
<gene>
    <name evidence="8" type="primary">LOC105901079</name>
</gene>
<protein>
    <submittedName>
        <fullName evidence="8">Uncharacterized protein LOC105901079</fullName>
    </submittedName>
</protein>
<accession>A0A8M1KFL7</accession>
<feature type="compositionally biased region" description="Basic and acidic residues" evidence="5">
    <location>
        <begin position="252"/>
        <end position="268"/>
    </location>
</feature>
<evidence type="ECO:0000256" key="3">
    <source>
        <dbReference type="ARBA" id="ARBA00023134"/>
    </source>
</evidence>
<dbReference type="GeneID" id="105901079"/>
<dbReference type="Proteomes" id="UP000515152">
    <property type="component" value="Unplaced"/>
</dbReference>
<organism evidence="7 8">
    <name type="scientific">Clupea harengus</name>
    <name type="common">Atlantic herring</name>
    <dbReference type="NCBI Taxonomy" id="7950"/>
    <lineage>
        <taxon>Eukaryota</taxon>
        <taxon>Metazoa</taxon>
        <taxon>Chordata</taxon>
        <taxon>Craniata</taxon>
        <taxon>Vertebrata</taxon>
        <taxon>Euteleostomi</taxon>
        <taxon>Actinopterygii</taxon>
        <taxon>Neopterygii</taxon>
        <taxon>Teleostei</taxon>
        <taxon>Clupei</taxon>
        <taxon>Clupeiformes</taxon>
        <taxon>Clupeoidei</taxon>
        <taxon>Clupeidae</taxon>
        <taxon>Clupea</taxon>
    </lineage>
</organism>
<feature type="domain" description="AIG1-type G" evidence="6">
    <location>
        <begin position="634"/>
        <end position="837"/>
    </location>
</feature>
<dbReference type="Pfam" id="PF04548">
    <property type="entry name" value="AIG1"/>
    <property type="match status" value="3"/>
</dbReference>